<dbReference type="SUPFAM" id="SSF53927">
    <property type="entry name" value="Cytidine deaminase-like"/>
    <property type="match status" value="1"/>
</dbReference>
<dbReference type="PANTHER" id="PTHR11644:SF2">
    <property type="entry name" value="CYTIDINE DEAMINASE"/>
    <property type="match status" value="1"/>
</dbReference>
<dbReference type="InterPro" id="IPR050202">
    <property type="entry name" value="Cyt/Deoxycyt_deaminase"/>
</dbReference>
<evidence type="ECO:0000259" key="2">
    <source>
        <dbReference type="PROSITE" id="PS51747"/>
    </source>
</evidence>
<evidence type="ECO:0000256" key="1">
    <source>
        <dbReference type="ARBA" id="ARBA00006576"/>
    </source>
</evidence>
<dbReference type="InterPro" id="IPR002125">
    <property type="entry name" value="CMP_dCMP_dom"/>
</dbReference>
<dbReference type="OrthoDB" id="9795347at2"/>
<gene>
    <name evidence="3" type="ORF">DU478_11615</name>
</gene>
<dbReference type="PANTHER" id="PTHR11644">
    <property type="entry name" value="CYTIDINE DEAMINASE"/>
    <property type="match status" value="1"/>
</dbReference>
<dbReference type="GO" id="GO:0008270">
    <property type="term" value="F:zinc ion binding"/>
    <property type="evidence" value="ECO:0007669"/>
    <property type="project" value="TreeGrafter"/>
</dbReference>
<dbReference type="GO" id="GO:0072527">
    <property type="term" value="P:pyrimidine-containing compound metabolic process"/>
    <property type="evidence" value="ECO:0007669"/>
    <property type="project" value="UniProtKB-ARBA"/>
</dbReference>
<dbReference type="GO" id="GO:0004126">
    <property type="term" value="F:cytidine deaminase activity"/>
    <property type="evidence" value="ECO:0007669"/>
    <property type="project" value="TreeGrafter"/>
</dbReference>
<dbReference type="Gene3D" id="3.40.140.10">
    <property type="entry name" value="Cytidine Deaminase, domain 2"/>
    <property type="match status" value="1"/>
</dbReference>
<comment type="similarity">
    <text evidence="1">Belongs to the cytidine and deoxycytidylate deaminase family.</text>
</comment>
<dbReference type="InterPro" id="IPR016193">
    <property type="entry name" value="Cytidine_deaminase-like"/>
</dbReference>
<accession>A0A369TLC3</accession>
<keyword evidence="4" id="KW-1185">Reference proteome</keyword>
<proteinExistence type="inferred from homology"/>
<dbReference type="CDD" id="cd01283">
    <property type="entry name" value="cytidine_deaminase"/>
    <property type="match status" value="1"/>
</dbReference>
<protein>
    <submittedName>
        <fullName evidence="3">Cytidine deaminase</fullName>
    </submittedName>
</protein>
<dbReference type="PROSITE" id="PS51747">
    <property type="entry name" value="CYT_DCMP_DEAMINASES_2"/>
    <property type="match status" value="1"/>
</dbReference>
<dbReference type="GO" id="GO:0005829">
    <property type="term" value="C:cytosol"/>
    <property type="evidence" value="ECO:0007669"/>
    <property type="project" value="TreeGrafter"/>
</dbReference>
<evidence type="ECO:0000313" key="4">
    <source>
        <dbReference type="Proteomes" id="UP000253977"/>
    </source>
</evidence>
<dbReference type="RefSeq" id="WP_114511133.1">
    <property type="nucleotide sequence ID" value="NZ_QPMK01000007.1"/>
</dbReference>
<evidence type="ECO:0000313" key="3">
    <source>
        <dbReference type="EMBL" id="RDD66141.1"/>
    </source>
</evidence>
<feature type="domain" description="CMP/dCMP-type deaminase" evidence="2">
    <location>
        <begin position="5"/>
        <end position="134"/>
    </location>
</feature>
<dbReference type="AlphaFoldDB" id="A0A369TLC3"/>
<sequence>MTLPMRPDALQAEAIAEARRFIAARIRGDWHSVASVVLTAAGARYIGMNLDSTLPRASICAEPVAIGMAMAADPDDRILFCAAVNRHGRVIPPCGSCRELMLDYAPDALIAIPHGDEFRAVPMRELMPDAYKHDRRKP</sequence>
<dbReference type="GO" id="GO:0055086">
    <property type="term" value="P:nucleobase-containing small molecule metabolic process"/>
    <property type="evidence" value="ECO:0007669"/>
    <property type="project" value="UniProtKB-ARBA"/>
</dbReference>
<dbReference type="EMBL" id="QPMK01000007">
    <property type="protein sequence ID" value="RDD66141.1"/>
    <property type="molecule type" value="Genomic_DNA"/>
</dbReference>
<dbReference type="Proteomes" id="UP000253977">
    <property type="component" value="Unassembled WGS sequence"/>
</dbReference>
<comment type="caution">
    <text evidence="3">The sequence shown here is derived from an EMBL/GenBank/DDBJ whole genome shotgun (WGS) entry which is preliminary data.</text>
</comment>
<reference evidence="3 4" key="1">
    <citation type="submission" date="2018-07" db="EMBL/GenBank/DDBJ databases">
        <title>Thalassococcus profundi sp. nov., a marine bacterium isolated from deep seawater of Okinawa Trough.</title>
        <authorList>
            <person name="Yu M."/>
        </authorList>
    </citation>
    <scope>NUCLEOTIDE SEQUENCE [LARGE SCALE GENOMIC DNA]</scope>
    <source>
        <strain evidence="3 4">WRAS1</strain>
    </source>
</reference>
<organism evidence="3 4">
    <name type="scientific">Thalassococcus profundi</name>
    <dbReference type="NCBI Taxonomy" id="2282382"/>
    <lineage>
        <taxon>Bacteria</taxon>
        <taxon>Pseudomonadati</taxon>
        <taxon>Pseudomonadota</taxon>
        <taxon>Alphaproteobacteria</taxon>
        <taxon>Rhodobacterales</taxon>
        <taxon>Roseobacteraceae</taxon>
        <taxon>Thalassococcus</taxon>
    </lineage>
</organism>
<name>A0A369TLC3_9RHOB</name>